<evidence type="ECO:0000256" key="3">
    <source>
        <dbReference type="ARBA" id="ARBA00022982"/>
    </source>
</evidence>
<dbReference type="Proteomes" id="UP001156672">
    <property type="component" value="Unassembled WGS sequence"/>
</dbReference>
<keyword evidence="2" id="KW-0813">Transport</keyword>
<reference evidence="14 15" key="2">
    <citation type="submission" date="2015-06" db="EMBL/GenBank/DDBJ databases">
        <title>Improved classification and identification of acetic acid bacteria using matrix-assisted laser desorption/ionization time-of-flight mass spectrometry; Gluconobacter nephelii and Gluconobacter uchimurae are later heterotypic synonyms of Gluconobacter japonicus and Gluconobacter oxydans, respectively.</title>
        <authorList>
            <person name="Li L."/>
            <person name="Cleenwerck I."/>
            <person name="De Vuyst L."/>
            <person name="Vandamme P."/>
        </authorList>
    </citation>
    <scope>NUCLEOTIDE SEQUENCE [LARGE SCALE GENOMIC DNA]</scope>
    <source>
        <strain evidence="12 15">LMG 1356</strain>
        <strain evidence="13 14">LMG 1768</strain>
    </source>
</reference>
<feature type="site" description="Deprotonates C-terminal active site Cys" evidence="8">
    <location>
        <position position="27"/>
    </location>
</feature>
<dbReference type="InterPro" id="IPR036249">
    <property type="entry name" value="Thioredoxin-like_sf"/>
</dbReference>
<dbReference type="AlphaFoldDB" id="A0A149TGN4"/>
<protein>
    <recommendedName>
        <fullName evidence="6 7">Thioredoxin</fullName>
    </recommendedName>
</protein>
<dbReference type="Proteomes" id="UP000075636">
    <property type="component" value="Unassembled WGS sequence"/>
</dbReference>
<dbReference type="CDD" id="cd02947">
    <property type="entry name" value="TRX_family"/>
    <property type="match status" value="1"/>
</dbReference>
<evidence type="ECO:0000256" key="8">
    <source>
        <dbReference type="PIRSR" id="PIRSR000077-1"/>
    </source>
</evidence>
<evidence type="ECO:0000256" key="1">
    <source>
        <dbReference type="ARBA" id="ARBA00008987"/>
    </source>
</evidence>
<keyword evidence="16" id="KW-1185">Reference proteome</keyword>
<dbReference type="Pfam" id="PF00085">
    <property type="entry name" value="Thioredoxin"/>
    <property type="match status" value="1"/>
</dbReference>
<dbReference type="GO" id="GO:0015035">
    <property type="term" value="F:protein-disulfide reductase activity"/>
    <property type="evidence" value="ECO:0007669"/>
    <property type="project" value="UniProtKB-UniRule"/>
</dbReference>
<evidence type="ECO:0000313" key="15">
    <source>
        <dbReference type="Proteomes" id="UP000075682"/>
    </source>
</evidence>
<reference evidence="11" key="1">
    <citation type="journal article" date="2014" name="Int. J. Syst. Evol. Microbiol.">
        <title>Complete genome of a new Firmicutes species belonging to the dominant human colonic microbiota ('Ruminococcus bicirculans') reveals two chromosomes and a selective capacity to utilize plant glucans.</title>
        <authorList>
            <consortium name="NISC Comparative Sequencing Program"/>
            <person name="Wegmann U."/>
            <person name="Louis P."/>
            <person name="Goesmann A."/>
            <person name="Henrissat B."/>
            <person name="Duncan S.H."/>
            <person name="Flint H.J."/>
        </authorList>
    </citation>
    <scope>NUCLEOTIDE SEQUENCE</scope>
    <source>
        <strain evidence="11">NBRC 3250</strain>
    </source>
</reference>
<organism evidence="13 14">
    <name type="scientific">Gluconobacter albidus</name>
    <dbReference type="NCBI Taxonomy" id="318683"/>
    <lineage>
        <taxon>Bacteria</taxon>
        <taxon>Pseudomonadati</taxon>
        <taxon>Pseudomonadota</taxon>
        <taxon>Alphaproteobacteria</taxon>
        <taxon>Acetobacterales</taxon>
        <taxon>Acetobacteraceae</taxon>
        <taxon>Gluconobacter</taxon>
    </lineage>
</organism>
<gene>
    <name evidence="11" type="primary">trxA</name>
    <name evidence="12" type="ORF">AD941_07965</name>
    <name evidence="13" type="ORF">AD945_12545</name>
    <name evidence="11" type="ORF">GCM10007866_04440</name>
</gene>
<dbReference type="RefSeq" id="WP_062029874.1">
    <property type="nucleotide sequence ID" value="NZ_BEWL01000004.1"/>
</dbReference>
<dbReference type="PROSITE" id="PS00194">
    <property type="entry name" value="THIOREDOXIN_1"/>
    <property type="match status" value="1"/>
</dbReference>
<reference evidence="11" key="4">
    <citation type="submission" date="2023-01" db="EMBL/GenBank/DDBJ databases">
        <title>Draft genome sequence of Gluconobacter albidus strain NBRC 3250.</title>
        <authorList>
            <person name="Sun Q."/>
            <person name="Mori K."/>
        </authorList>
    </citation>
    <scope>NUCLEOTIDE SEQUENCE</scope>
    <source>
        <strain evidence="11">NBRC 3250</strain>
    </source>
</reference>
<dbReference type="PATRIC" id="fig|318683.5.peg.1599"/>
<dbReference type="PANTHER" id="PTHR45663:SF11">
    <property type="entry name" value="GEO12009P1"/>
    <property type="match status" value="1"/>
</dbReference>
<dbReference type="EMBL" id="LHZR01000111">
    <property type="protein sequence ID" value="KXV46913.1"/>
    <property type="molecule type" value="Genomic_DNA"/>
</dbReference>
<feature type="active site" description="Nucleophile" evidence="8">
    <location>
        <position position="33"/>
    </location>
</feature>
<evidence type="ECO:0000313" key="16">
    <source>
        <dbReference type="Proteomes" id="UP001156672"/>
    </source>
</evidence>
<dbReference type="STRING" id="318683.A0U94_01050"/>
<dbReference type="Gene3D" id="3.40.30.10">
    <property type="entry name" value="Glutaredoxin"/>
    <property type="match status" value="1"/>
</dbReference>
<dbReference type="NCBIfam" id="NF006898">
    <property type="entry name" value="PRK09381.1"/>
    <property type="match status" value="1"/>
</dbReference>
<reference evidence="16" key="3">
    <citation type="journal article" date="2019" name="Int. J. Syst. Evol. Microbiol.">
        <title>The Global Catalogue of Microorganisms (GCM) 10K type strain sequencing project: providing services to taxonomists for standard genome sequencing and annotation.</title>
        <authorList>
            <consortium name="The Broad Institute Genomics Platform"/>
            <consortium name="The Broad Institute Genome Sequencing Center for Infectious Disease"/>
            <person name="Wu L."/>
            <person name="Ma J."/>
        </authorList>
    </citation>
    <scope>NUCLEOTIDE SEQUENCE [LARGE SCALE GENOMIC DNA]</scope>
    <source>
        <strain evidence="16">NBRC 3250</strain>
    </source>
</reference>
<evidence type="ECO:0000256" key="2">
    <source>
        <dbReference type="ARBA" id="ARBA00022448"/>
    </source>
</evidence>
<accession>A0A149TGN4</accession>
<evidence type="ECO:0000313" key="12">
    <source>
        <dbReference type="EMBL" id="KXV38026.1"/>
    </source>
</evidence>
<dbReference type="Proteomes" id="UP000075682">
    <property type="component" value="Unassembled WGS sequence"/>
</dbReference>
<evidence type="ECO:0000256" key="5">
    <source>
        <dbReference type="ARBA" id="ARBA00023284"/>
    </source>
</evidence>
<dbReference type="NCBIfam" id="TIGR01068">
    <property type="entry name" value="thioredoxin"/>
    <property type="match status" value="1"/>
</dbReference>
<evidence type="ECO:0000259" key="10">
    <source>
        <dbReference type="PROSITE" id="PS51352"/>
    </source>
</evidence>
<sequence>MSANTVAVSDSSFDADVLKSEGPVLVDFWAEWCGPCKMIAPALEEIGAEYQGRLKVAKVNIDSNPEAPTKYGVRSIPTLIVFKDGKPVAQQMGALPKSQLKAWIDQSL</sequence>
<comment type="caution">
    <text evidence="13">The sequence shown here is derived from an EMBL/GenBank/DDBJ whole genome shotgun (WGS) entry which is preliminary data.</text>
</comment>
<evidence type="ECO:0000256" key="9">
    <source>
        <dbReference type="PIRSR" id="PIRSR000077-4"/>
    </source>
</evidence>
<dbReference type="SUPFAM" id="SSF52833">
    <property type="entry name" value="Thioredoxin-like"/>
    <property type="match status" value="1"/>
</dbReference>
<keyword evidence="4 9" id="KW-1015">Disulfide bond</keyword>
<dbReference type="PANTHER" id="PTHR45663">
    <property type="entry name" value="GEO12009P1"/>
    <property type="match status" value="1"/>
</dbReference>
<dbReference type="InterPro" id="IPR017937">
    <property type="entry name" value="Thioredoxin_CS"/>
</dbReference>
<dbReference type="PROSITE" id="PS51352">
    <property type="entry name" value="THIOREDOXIN_2"/>
    <property type="match status" value="1"/>
</dbReference>
<keyword evidence="3" id="KW-0249">Electron transport</keyword>
<dbReference type="OrthoDB" id="9790390at2"/>
<dbReference type="FunFam" id="3.40.30.10:FF:000001">
    <property type="entry name" value="Thioredoxin"/>
    <property type="match status" value="1"/>
</dbReference>
<feature type="active site" description="Nucleophile" evidence="8">
    <location>
        <position position="36"/>
    </location>
</feature>
<dbReference type="EMBL" id="LHZN01000130">
    <property type="protein sequence ID" value="KXV38026.1"/>
    <property type="molecule type" value="Genomic_DNA"/>
</dbReference>
<dbReference type="InterPro" id="IPR005746">
    <property type="entry name" value="Thioredoxin"/>
</dbReference>
<dbReference type="PRINTS" id="PR00421">
    <property type="entry name" value="THIOREDOXIN"/>
</dbReference>
<evidence type="ECO:0000256" key="6">
    <source>
        <dbReference type="NCBIfam" id="TIGR01068"/>
    </source>
</evidence>
<feature type="disulfide bond" description="Redox-active" evidence="9">
    <location>
        <begin position="33"/>
        <end position="36"/>
    </location>
</feature>
<evidence type="ECO:0000313" key="13">
    <source>
        <dbReference type="EMBL" id="KXV46913.1"/>
    </source>
</evidence>
<proteinExistence type="inferred from homology"/>
<evidence type="ECO:0000256" key="4">
    <source>
        <dbReference type="ARBA" id="ARBA00023157"/>
    </source>
</evidence>
<keyword evidence="5 9" id="KW-0676">Redox-active center</keyword>
<feature type="site" description="Contributes to redox potential value" evidence="8">
    <location>
        <position position="34"/>
    </location>
</feature>
<evidence type="ECO:0000313" key="11">
    <source>
        <dbReference type="EMBL" id="GLQ67996.1"/>
    </source>
</evidence>
<dbReference type="GeneID" id="76194371"/>
<dbReference type="GO" id="GO:0005829">
    <property type="term" value="C:cytosol"/>
    <property type="evidence" value="ECO:0007669"/>
    <property type="project" value="TreeGrafter"/>
</dbReference>
<evidence type="ECO:0000256" key="7">
    <source>
        <dbReference type="PIRNR" id="PIRNR000077"/>
    </source>
</evidence>
<feature type="site" description="Contributes to redox potential value" evidence="8">
    <location>
        <position position="35"/>
    </location>
</feature>
<comment type="similarity">
    <text evidence="1 7">Belongs to the thioredoxin family.</text>
</comment>
<dbReference type="InterPro" id="IPR013766">
    <property type="entry name" value="Thioredoxin_domain"/>
</dbReference>
<dbReference type="GO" id="GO:0045454">
    <property type="term" value="P:cell redox homeostasis"/>
    <property type="evidence" value="ECO:0007669"/>
    <property type="project" value="TreeGrafter"/>
</dbReference>
<feature type="domain" description="Thioredoxin" evidence="10">
    <location>
        <begin position="1"/>
        <end position="108"/>
    </location>
</feature>
<dbReference type="PIRSF" id="PIRSF000077">
    <property type="entry name" value="Thioredoxin"/>
    <property type="match status" value="1"/>
</dbReference>
<name>A0A149TGN4_9PROT</name>
<evidence type="ECO:0000313" key="14">
    <source>
        <dbReference type="Proteomes" id="UP000075636"/>
    </source>
</evidence>
<dbReference type="EMBL" id="BSNW01000005">
    <property type="protein sequence ID" value="GLQ67996.1"/>
    <property type="molecule type" value="Genomic_DNA"/>
</dbReference>